<sequence length="50" mass="5496">MIETAHNARFAQALEAAHIERANAFRAVFAWLFASNSVPLAPQGLTEPCR</sequence>
<dbReference type="RefSeq" id="WP_212700247.1">
    <property type="nucleotide sequence ID" value="NZ_JADMKU010000004.1"/>
</dbReference>
<comment type="caution">
    <text evidence="1">The sequence shown here is derived from an EMBL/GenBank/DDBJ whole genome shotgun (WGS) entry which is preliminary data.</text>
</comment>
<dbReference type="Proteomes" id="UP001195941">
    <property type="component" value="Unassembled WGS sequence"/>
</dbReference>
<accession>A0ABS5HP54</accession>
<reference evidence="1 2" key="1">
    <citation type="journal article" date="2021" name="Arch. Microbiol.">
        <title>Thalassobius aquimarinus sp. nov., isolated from the Sea of Japan seashore.</title>
        <authorList>
            <person name="Kurilenko V.V."/>
            <person name="Romanenko L.A."/>
            <person name="Chernysheva N.Y."/>
            <person name="Velansky P.V."/>
            <person name="Tekutyeva L.A."/>
            <person name="Isaeva M.P."/>
            <person name="Mikhailov V.V."/>
        </authorList>
    </citation>
    <scope>NUCLEOTIDE SEQUENCE [LARGE SCALE GENOMIC DNA]</scope>
    <source>
        <strain evidence="1 2">KMM 8518</strain>
    </source>
</reference>
<gene>
    <name evidence="1" type="ORF">IT775_06315</name>
</gene>
<name>A0ABS5HP54_9RHOB</name>
<evidence type="ECO:0000313" key="1">
    <source>
        <dbReference type="EMBL" id="MBR9650732.1"/>
    </source>
</evidence>
<protein>
    <submittedName>
        <fullName evidence="1">Uncharacterized protein</fullName>
    </submittedName>
</protein>
<proteinExistence type="predicted"/>
<evidence type="ECO:0000313" key="2">
    <source>
        <dbReference type="Proteomes" id="UP001195941"/>
    </source>
</evidence>
<dbReference type="EMBL" id="JADMKU010000004">
    <property type="protein sequence ID" value="MBR9650732.1"/>
    <property type="molecule type" value="Genomic_DNA"/>
</dbReference>
<keyword evidence="2" id="KW-1185">Reference proteome</keyword>
<organism evidence="1 2">
    <name type="scientific">Thalassovita aquimarina</name>
    <dbReference type="NCBI Taxonomy" id="2785917"/>
    <lineage>
        <taxon>Bacteria</taxon>
        <taxon>Pseudomonadati</taxon>
        <taxon>Pseudomonadota</taxon>
        <taxon>Alphaproteobacteria</taxon>
        <taxon>Rhodobacterales</taxon>
        <taxon>Roseobacteraceae</taxon>
        <taxon>Thalassovita</taxon>
    </lineage>
</organism>